<evidence type="ECO:0000259" key="7">
    <source>
        <dbReference type="PROSITE" id="PS50011"/>
    </source>
</evidence>
<dbReference type="RefSeq" id="WP_321546055.1">
    <property type="nucleotide sequence ID" value="NZ_JAXIVS010000004.1"/>
</dbReference>
<keyword evidence="4 5" id="KW-0067">ATP-binding</keyword>
<evidence type="ECO:0000256" key="5">
    <source>
        <dbReference type="PROSITE-ProRule" id="PRU10141"/>
    </source>
</evidence>
<keyword evidence="2 5" id="KW-0547">Nucleotide-binding</keyword>
<keyword evidence="9" id="KW-1185">Reference proteome</keyword>
<feature type="region of interest" description="Disordered" evidence="6">
    <location>
        <begin position="351"/>
        <end position="405"/>
    </location>
</feature>
<feature type="compositionally biased region" description="Basic and acidic residues" evidence="6">
    <location>
        <begin position="351"/>
        <end position="362"/>
    </location>
</feature>
<dbReference type="GO" id="GO:0004674">
    <property type="term" value="F:protein serine/threonine kinase activity"/>
    <property type="evidence" value="ECO:0007669"/>
    <property type="project" value="UniProtKB-EC"/>
</dbReference>
<evidence type="ECO:0000256" key="2">
    <source>
        <dbReference type="ARBA" id="ARBA00022741"/>
    </source>
</evidence>
<evidence type="ECO:0000256" key="1">
    <source>
        <dbReference type="ARBA" id="ARBA00022679"/>
    </source>
</evidence>
<keyword evidence="1 8" id="KW-0808">Transferase</keyword>
<evidence type="ECO:0000256" key="3">
    <source>
        <dbReference type="ARBA" id="ARBA00022777"/>
    </source>
</evidence>
<comment type="caution">
    <text evidence="8">The sequence shown here is derived from an EMBL/GenBank/DDBJ whole genome shotgun (WGS) entry which is preliminary data.</text>
</comment>
<evidence type="ECO:0000256" key="6">
    <source>
        <dbReference type="SAM" id="MobiDB-lite"/>
    </source>
</evidence>
<evidence type="ECO:0000256" key="4">
    <source>
        <dbReference type="ARBA" id="ARBA00022840"/>
    </source>
</evidence>
<dbReference type="EC" id="2.7.11.1" evidence="8"/>
<feature type="domain" description="Protein kinase" evidence="7">
    <location>
        <begin position="20"/>
        <end position="290"/>
    </location>
</feature>
<dbReference type="Proteomes" id="UP001291309">
    <property type="component" value="Unassembled WGS sequence"/>
</dbReference>
<dbReference type="InterPro" id="IPR017441">
    <property type="entry name" value="Protein_kinase_ATP_BS"/>
</dbReference>
<dbReference type="SMART" id="SM00220">
    <property type="entry name" value="S_TKc"/>
    <property type="match status" value="1"/>
</dbReference>
<dbReference type="CDD" id="cd14014">
    <property type="entry name" value="STKc_PknB_like"/>
    <property type="match status" value="1"/>
</dbReference>
<accession>A0ABU5H1J6</accession>
<gene>
    <name evidence="8" type="ORF">SYV04_13030</name>
</gene>
<evidence type="ECO:0000313" key="8">
    <source>
        <dbReference type="EMBL" id="MDY7227328.1"/>
    </source>
</evidence>
<feature type="binding site" evidence="5">
    <location>
        <position position="51"/>
    </location>
    <ligand>
        <name>ATP</name>
        <dbReference type="ChEBI" id="CHEBI:30616"/>
    </ligand>
</feature>
<dbReference type="Pfam" id="PF00069">
    <property type="entry name" value="Pkinase"/>
    <property type="match status" value="1"/>
</dbReference>
<dbReference type="InterPro" id="IPR000719">
    <property type="entry name" value="Prot_kinase_dom"/>
</dbReference>
<organism evidence="8 9">
    <name type="scientific">Hyalangium rubrum</name>
    <dbReference type="NCBI Taxonomy" id="3103134"/>
    <lineage>
        <taxon>Bacteria</taxon>
        <taxon>Pseudomonadati</taxon>
        <taxon>Myxococcota</taxon>
        <taxon>Myxococcia</taxon>
        <taxon>Myxococcales</taxon>
        <taxon>Cystobacterineae</taxon>
        <taxon>Archangiaceae</taxon>
        <taxon>Hyalangium</taxon>
    </lineage>
</organism>
<dbReference type="Gene3D" id="1.10.510.10">
    <property type="entry name" value="Transferase(Phosphotransferase) domain 1"/>
    <property type="match status" value="1"/>
</dbReference>
<dbReference type="PANTHER" id="PTHR43289">
    <property type="entry name" value="MITOGEN-ACTIVATED PROTEIN KINASE KINASE KINASE 20-RELATED"/>
    <property type="match status" value="1"/>
</dbReference>
<name>A0ABU5H1J6_9BACT</name>
<dbReference type="InterPro" id="IPR011009">
    <property type="entry name" value="Kinase-like_dom_sf"/>
</dbReference>
<protein>
    <submittedName>
        <fullName evidence="8">Serine/threonine-protein kinase</fullName>
        <ecNumber evidence="8">2.7.11.1</ecNumber>
    </submittedName>
</protein>
<dbReference type="PROSITE" id="PS50011">
    <property type="entry name" value="PROTEIN_KINASE_DOM"/>
    <property type="match status" value="1"/>
</dbReference>
<proteinExistence type="predicted"/>
<dbReference type="SUPFAM" id="SSF56112">
    <property type="entry name" value="Protein kinase-like (PK-like)"/>
    <property type="match status" value="1"/>
</dbReference>
<dbReference type="EMBL" id="JAXIVS010000004">
    <property type="protein sequence ID" value="MDY7227328.1"/>
    <property type="molecule type" value="Genomic_DNA"/>
</dbReference>
<evidence type="ECO:0000313" key="9">
    <source>
        <dbReference type="Proteomes" id="UP001291309"/>
    </source>
</evidence>
<dbReference type="PANTHER" id="PTHR43289:SF6">
    <property type="entry name" value="SERINE_THREONINE-PROTEIN KINASE NEKL-3"/>
    <property type="match status" value="1"/>
</dbReference>
<keyword evidence="3 8" id="KW-0418">Kinase</keyword>
<dbReference type="Gene3D" id="3.30.200.20">
    <property type="entry name" value="Phosphorylase Kinase, domain 1"/>
    <property type="match status" value="1"/>
</dbReference>
<reference evidence="8 9" key="1">
    <citation type="submission" date="2023-12" db="EMBL/GenBank/DDBJ databases">
        <title>the genome sequence of Hyalangium sp. s54d21.</title>
        <authorList>
            <person name="Zhang X."/>
        </authorList>
    </citation>
    <scope>NUCLEOTIDE SEQUENCE [LARGE SCALE GENOMIC DNA]</scope>
    <source>
        <strain evidence="9">s54d21</strain>
    </source>
</reference>
<sequence>MSAPGFGPPVLPPGTRVGPWRVVARIGQGAYGTVYRVERHEPKDPSPFALKLANHPQDPRFEREVELLGRIHHSGVPRVQDAGWWKHPSELLFPYFVMEWVEGVPLYEWGAQRPVTSREVMKVLAQVARALEATHVVGGLHRDIKGDNVLVQAEGTTAVLTDFGAGTFRGARPLTWQALPPGTSEYRSPEANRFYWRWSPHSSAPYEAGQADDLYALGVMAYRLVTGTYPSSHVGGEASEGEDDSGWVPPQDRVTVCPELAALIRQLLSVEPMARGSAREVAETLEHAARKEGRGCDRPILARVPRTSPGRWPVALRIVFGRNSRRMAAAMGIPLVLGMVWVVANRVGEREPGREEAVRSGEDDGGAVGLGDAEELGQVPASKPALARPGIGLEMPKGPFPGQHRAPCKARYEEEIHGGCWVLLGKMKPPCGDDSYEWKGACYLASYPPERQPNSVKP</sequence>
<dbReference type="PROSITE" id="PS00107">
    <property type="entry name" value="PROTEIN_KINASE_ATP"/>
    <property type="match status" value="1"/>
</dbReference>